<keyword evidence="1" id="KW-0732">Signal</keyword>
<feature type="signal peptide" evidence="1">
    <location>
        <begin position="1"/>
        <end position="20"/>
    </location>
</feature>
<gene>
    <name evidence="3" type="ORF">F4693_000321</name>
    <name evidence="2" type="ORF">FHS97_000618</name>
</gene>
<organism evidence="3 4">
    <name type="scientific">Sphingomonas endophytica</name>
    <dbReference type="NCBI Taxonomy" id="869719"/>
    <lineage>
        <taxon>Bacteria</taxon>
        <taxon>Pseudomonadati</taxon>
        <taxon>Pseudomonadota</taxon>
        <taxon>Alphaproteobacteria</taxon>
        <taxon>Sphingomonadales</taxon>
        <taxon>Sphingomonadaceae</taxon>
        <taxon>Sphingomonas</taxon>
    </lineage>
</organism>
<dbReference type="Proteomes" id="UP000560131">
    <property type="component" value="Unassembled WGS sequence"/>
</dbReference>
<dbReference type="AlphaFoldDB" id="A0A7X0ML83"/>
<evidence type="ECO:0000256" key="1">
    <source>
        <dbReference type="SAM" id="SignalP"/>
    </source>
</evidence>
<dbReference type="Proteomes" id="UP000522313">
    <property type="component" value="Unassembled WGS sequence"/>
</dbReference>
<accession>A0A7X0ML83</accession>
<dbReference type="NCBIfam" id="TIGR01451">
    <property type="entry name" value="B_ant_repeat"/>
    <property type="match status" value="1"/>
</dbReference>
<name>A0A7X0ML83_9SPHN</name>
<evidence type="ECO:0000313" key="5">
    <source>
        <dbReference type="Proteomes" id="UP000560131"/>
    </source>
</evidence>
<reference evidence="3 4" key="3">
    <citation type="submission" date="2020-08" db="EMBL/GenBank/DDBJ databases">
        <authorList>
            <person name="Partida-Martinez L."/>
            <person name="Huntemann M."/>
            <person name="Clum A."/>
            <person name="Wang J."/>
            <person name="Palaniappan K."/>
            <person name="Ritter S."/>
            <person name="Chen I.-M."/>
            <person name="Stamatis D."/>
            <person name="Reddy T."/>
            <person name="O'Malley R."/>
            <person name="Daum C."/>
            <person name="Shapiro N."/>
            <person name="Ivanova N."/>
            <person name="Kyrpides N."/>
            <person name="Woyke T."/>
        </authorList>
    </citation>
    <scope>NUCLEOTIDE SEQUENCE [LARGE SCALE GENOMIC DNA]</scope>
    <source>
        <strain evidence="3 4">AS3.13</strain>
    </source>
</reference>
<dbReference type="RefSeq" id="WP_246346414.1">
    <property type="nucleotide sequence ID" value="NZ_BAABAR010000007.1"/>
</dbReference>
<evidence type="ECO:0000313" key="2">
    <source>
        <dbReference type="EMBL" id="MBB5724710.1"/>
    </source>
</evidence>
<protein>
    <submittedName>
        <fullName evidence="2 3">Repeat protein (TIGR01451 family)</fullName>
    </submittedName>
</protein>
<dbReference type="InterPro" id="IPR047589">
    <property type="entry name" value="DUF11_rpt"/>
</dbReference>
<reference evidence="3 4" key="2">
    <citation type="submission" date="2020-08" db="EMBL/GenBank/DDBJ databases">
        <title>The Agave Microbiome: Exploring the role of microbial communities in plant adaptations to desert environments.</title>
        <authorList>
            <person name="Partida-Martinez L.P."/>
        </authorList>
    </citation>
    <scope>NUCLEOTIDE SEQUENCE [LARGE SCALE GENOMIC DNA]</scope>
    <source>
        <strain evidence="3 4">AS3.13</strain>
    </source>
</reference>
<reference evidence="2 5" key="1">
    <citation type="submission" date="2020-08" db="EMBL/GenBank/DDBJ databases">
        <title>Genomic Encyclopedia of Type Strains, Phase IV (KMG-IV): sequencing the most valuable type-strain genomes for metagenomic binning, comparative biology and taxonomic classification.</title>
        <authorList>
            <person name="Goeker M."/>
        </authorList>
    </citation>
    <scope>NUCLEOTIDE SEQUENCE [LARGE SCALE GENOMIC DNA]</scope>
    <source>
        <strain evidence="2 5">DSM 101535</strain>
    </source>
</reference>
<sequence>MPIRPLLLLAAAALAAPALAAGPLQVTSQVMVEAKQRAADGTTRIALVPAQRVVPGDRVVFTLAYRNTGTQPLADLVFDNPVPRGVAYRAPAPNSPAPELSVDGRRYGTLAQLGAAGPDAVTHVRWRLARPLAPGASGTFAFHAVLK</sequence>
<dbReference type="EMBL" id="JACHBT010000001">
    <property type="protein sequence ID" value="MBB6503372.1"/>
    <property type="molecule type" value="Genomic_DNA"/>
</dbReference>
<comment type="caution">
    <text evidence="3">The sequence shown here is derived from an EMBL/GenBank/DDBJ whole genome shotgun (WGS) entry which is preliminary data.</text>
</comment>
<dbReference type="EMBL" id="JACIJN010000002">
    <property type="protein sequence ID" value="MBB5724710.1"/>
    <property type="molecule type" value="Genomic_DNA"/>
</dbReference>
<keyword evidence="5" id="KW-1185">Reference proteome</keyword>
<feature type="chain" id="PRO_5044441133" evidence="1">
    <location>
        <begin position="21"/>
        <end position="147"/>
    </location>
</feature>
<evidence type="ECO:0000313" key="4">
    <source>
        <dbReference type="Proteomes" id="UP000522313"/>
    </source>
</evidence>
<evidence type="ECO:0000313" key="3">
    <source>
        <dbReference type="EMBL" id="MBB6503372.1"/>
    </source>
</evidence>
<proteinExistence type="predicted"/>